<dbReference type="InterPro" id="IPR037053">
    <property type="entry name" value="Phage_tail_collar_dom_sf"/>
</dbReference>
<dbReference type="AlphaFoldDB" id="A0A1E3L206"/>
<feature type="domain" description="Phage tail collar" evidence="2">
    <location>
        <begin position="6"/>
        <end position="62"/>
    </location>
</feature>
<protein>
    <recommendedName>
        <fullName evidence="2">Phage tail collar domain-containing protein</fullName>
    </recommendedName>
</protein>
<reference evidence="3 4" key="1">
    <citation type="submission" date="2016-08" db="EMBL/GenBank/DDBJ databases">
        <title>Genome sequencing of Paenibacillus sp. TI45-13ar, isolated from Korean traditional nuruk.</title>
        <authorList>
            <person name="Kim S.-J."/>
        </authorList>
    </citation>
    <scope>NUCLEOTIDE SEQUENCE [LARGE SCALE GENOMIC DNA]</scope>
    <source>
        <strain evidence="3 4">TI45-13ar</strain>
    </source>
</reference>
<evidence type="ECO:0000313" key="4">
    <source>
        <dbReference type="Proteomes" id="UP000094578"/>
    </source>
</evidence>
<dbReference type="PATRIC" id="fig|1886670.3.peg.2836"/>
<evidence type="ECO:0000313" key="3">
    <source>
        <dbReference type="EMBL" id="ODP27766.1"/>
    </source>
</evidence>
<dbReference type="SUPFAM" id="SSF88874">
    <property type="entry name" value="Receptor-binding domain of short tail fibre protein gp12"/>
    <property type="match status" value="1"/>
</dbReference>
<dbReference type="EMBL" id="MDER01000046">
    <property type="protein sequence ID" value="ODP27766.1"/>
    <property type="molecule type" value="Genomic_DNA"/>
</dbReference>
<dbReference type="Gene3D" id="3.90.1340.10">
    <property type="entry name" value="Phage tail collar domain"/>
    <property type="match status" value="1"/>
</dbReference>
<dbReference type="RefSeq" id="WP_069328198.1">
    <property type="nucleotide sequence ID" value="NZ_MDER01000046.1"/>
</dbReference>
<evidence type="ECO:0000259" key="2">
    <source>
        <dbReference type="Pfam" id="PF07484"/>
    </source>
</evidence>
<feature type="region of interest" description="Disordered" evidence="1">
    <location>
        <begin position="100"/>
        <end position="122"/>
    </location>
</feature>
<evidence type="ECO:0000256" key="1">
    <source>
        <dbReference type="SAM" id="MobiDB-lite"/>
    </source>
</evidence>
<feature type="compositionally biased region" description="Low complexity" evidence="1">
    <location>
        <begin position="100"/>
        <end position="113"/>
    </location>
</feature>
<gene>
    <name evidence="3" type="ORF">PTI45_02789</name>
</gene>
<dbReference type="STRING" id="1886670.PTI45_02789"/>
<proteinExistence type="predicted"/>
<dbReference type="Pfam" id="PF07484">
    <property type="entry name" value="Collar"/>
    <property type="match status" value="1"/>
</dbReference>
<organism evidence="3 4">
    <name type="scientific">Paenibacillus nuruki</name>
    <dbReference type="NCBI Taxonomy" id="1886670"/>
    <lineage>
        <taxon>Bacteria</taxon>
        <taxon>Bacillati</taxon>
        <taxon>Bacillota</taxon>
        <taxon>Bacilli</taxon>
        <taxon>Bacillales</taxon>
        <taxon>Paenibacillaceae</taxon>
        <taxon>Paenibacillus</taxon>
    </lineage>
</organism>
<keyword evidence="4" id="KW-1185">Reference proteome</keyword>
<sequence>MEPFLGELRIFPYGFVPKGWLACNGQLLPVNQNSALFSLLGVVYGGDGRTTFALPNLQGQVPLGTGVNSSGTTYALGQKAGEANHPLTVTEMPQHNHNIKASSATASSKTPTSNAWSTPAPNTYKPSTGATAVTLAHNALANAGTGTGHNNMQPYLALTICIATTGLYPPRP</sequence>
<dbReference type="InterPro" id="IPR011083">
    <property type="entry name" value="Phage_tail_collar_dom"/>
</dbReference>
<name>A0A1E3L206_9BACL</name>
<comment type="caution">
    <text evidence="3">The sequence shown here is derived from an EMBL/GenBank/DDBJ whole genome shotgun (WGS) entry which is preliminary data.</text>
</comment>
<dbReference type="Proteomes" id="UP000094578">
    <property type="component" value="Unassembled WGS sequence"/>
</dbReference>
<accession>A0A1E3L206</accession>